<dbReference type="PROSITE" id="PS51682">
    <property type="entry name" value="SAM_OMT_I"/>
    <property type="match status" value="1"/>
</dbReference>
<protein>
    <submittedName>
        <fullName evidence="4">O-methyltransferase</fullName>
    </submittedName>
</protein>
<dbReference type="PANTHER" id="PTHR10509:SF14">
    <property type="entry name" value="CAFFEOYL-COA O-METHYLTRANSFERASE 3-RELATED"/>
    <property type="match status" value="1"/>
</dbReference>
<keyword evidence="3" id="KW-0949">S-adenosyl-L-methionine</keyword>
<name>A0A6J4QNK6_9ACTN</name>
<dbReference type="EMBL" id="CADCVA010000451">
    <property type="protein sequence ID" value="CAA9449780.1"/>
    <property type="molecule type" value="Genomic_DNA"/>
</dbReference>
<gene>
    <name evidence="4" type="ORF">AVDCRST_MAG82-3687</name>
</gene>
<organism evidence="4">
    <name type="scientific">uncultured Rubrobacteraceae bacterium</name>
    <dbReference type="NCBI Taxonomy" id="349277"/>
    <lineage>
        <taxon>Bacteria</taxon>
        <taxon>Bacillati</taxon>
        <taxon>Actinomycetota</taxon>
        <taxon>Rubrobacteria</taxon>
        <taxon>Rubrobacterales</taxon>
        <taxon>Rubrobacteraceae</taxon>
        <taxon>environmental samples</taxon>
    </lineage>
</organism>
<dbReference type="GO" id="GO:0008757">
    <property type="term" value="F:S-adenosylmethionine-dependent methyltransferase activity"/>
    <property type="evidence" value="ECO:0007669"/>
    <property type="project" value="TreeGrafter"/>
</dbReference>
<dbReference type="InterPro" id="IPR050362">
    <property type="entry name" value="Cation-dep_OMT"/>
</dbReference>
<accession>A0A6J4QNK6</accession>
<dbReference type="CDD" id="cd02440">
    <property type="entry name" value="AdoMet_MTases"/>
    <property type="match status" value="1"/>
</dbReference>
<sequence>MNTDDARGLLQDIDAYIEGLFDPSDEVLEAALRDSRRAGLPGINVSPNQGRLLQLLVAIAGARRVLEIGTLGGYSTIHLARALPEDGTLISLEIDEHHAGVARENVERAGLASIVDVRVGDAHELLTDLVEADAGPFDVIFIDADKEGYPDYLDASLRLVRPGSLILGDNTIRGGTVLDPRDSTARATREFNERIAQDPNLSGIVLPLIREVIDGLTIARVL</sequence>
<keyword evidence="1 4" id="KW-0489">Methyltransferase</keyword>
<keyword evidence="2 4" id="KW-0808">Transferase</keyword>
<dbReference type="InterPro" id="IPR002935">
    <property type="entry name" value="SAM_O-MeTrfase"/>
</dbReference>
<dbReference type="GO" id="GO:0008171">
    <property type="term" value="F:O-methyltransferase activity"/>
    <property type="evidence" value="ECO:0007669"/>
    <property type="project" value="InterPro"/>
</dbReference>
<dbReference type="AlphaFoldDB" id="A0A6J4QNK6"/>
<dbReference type="GO" id="GO:0032259">
    <property type="term" value="P:methylation"/>
    <property type="evidence" value="ECO:0007669"/>
    <property type="project" value="UniProtKB-KW"/>
</dbReference>
<evidence type="ECO:0000256" key="2">
    <source>
        <dbReference type="ARBA" id="ARBA00022679"/>
    </source>
</evidence>
<reference evidence="4" key="1">
    <citation type="submission" date="2020-02" db="EMBL/GenBank/DDBJ databases">
        <authorList>
            <person name="Meier V. D."/>
        </authorList>
    </citation>
    <scope>NUCLEOTIDE SEQUENCE</scope>
    <source>
        <strain evidence="4">AVDCRST_MAG82</strain>
    </source>
</reference>
<dbReference type="PANTHER" id="PTHR10509">
    <property type="entry name" value="O-METHYLTRANSFERASE-RELATED"/>
    <property type="match status" value="1"/>
</dbReference>
<dbReference type="SUPFAM" id="SSF53335">
    <property type="entry name" value="S-adenosyl-L-methionine-dependent methyltransferases"/>
    <property type="match status" value="1"/>
</dbReference>
<dbReference type="Pfam" id="PF01596">
    <property type="entry name" value="Methyltransf_3"/>
    <property type="match status" value="1"/>
</dbReference>
<dbReference type="InterPro" id="IPR029063">
    <property type="entry name" value="SAM-dependent_MTases_sf"/>
</dbReference>
<evidence type="ECO:0000256" key="1">
    <source>
        <dbReference type="ARBA" id="ARBA00022603"/>
    </source>
</evidence>
<proteinExistence type="predicted"/>
<dbReference type="Gene3D" id="3.40.50.150">
    <property type="entry name" value="Vaccinia Virus protein VP39"/>
    <property type="match status" value="1"/>
</dbReference>
<evidence type="ECO:0000256" key="3">
    <source>
        <dbReference type="ARBA" id="ARBA00022691"/>
    </source>
</evidence>
<evidence type="ECO:0000313" key="4">
    <source>
        <dbReference type="EMBL" id="CAA9449780.1"/>
    </source>
</evidence>